<evidence type="ECO:0000313" key="1">
    <source>
        <dbReference type="EMBL" id="GAA3696738.1"/>
    </source>
</evidence>
<evidence type="ECO:0008006" key="3">
    <source>
        <dbReference type="Google" id="ProtNLM"/>
    </source>
</evidence>
<dbReference type="Proteomes" id="UP001500051">
    <property type="component" value="Unassembled WGS sequence"/>
</dbReference>
<dbReference type="SUPFAM" id="SSF53474">
    <property type="entry name" value="alpha/beta-Hydrolases"/>
    <property type="match status" value="1"/>
</dbReference>
<sequence length="195" mass="20562">MIFWAGDGGVWFAQPGTALGTAIVLPGRMFGAGTPLLHWTSMALTQHGWSVLTASWDEEALESEPADHVVTVAASAFERASSSLPVLVVAKSLGTLALPWAVAMGLPGVWLTPLLGDASVQAAMREVQRPTMLVGGTADPSWVPQEIVGAGVRIVELAGADHGLQRRDDWRGSVLSQVPVFDAIVEFADGILVNR</sequence>
<dbReference type="EMBL" id="BAAAYX010000002">
    <property type="protein sequence ID" value="GAA3696738.1"/>
    <property type="molecule type" value="Genomic_DNA"/>
</dbReference>
<dbReference type="InterPro" id="IPR029058">
    <property type="entry name" value="AB_hydrolase_fold"/>
</dbReference>
<reference evidence="2" key="1">
    <citation type="journal article" date="2019" name="Int. J. Syst. Evol. Microbiol.">
        <title>The Global Catalogue of Microorganisms (GCM) 10K type strain sequencing project: providing services to taxonomists for standard genome sequencing and annotation.</title>
        <authorList>
            <consortium name="The Broad Institute Genomics Platform"/>
            <consortium name="The Broad Institute Genome Sequencing Center for Infectious Disease"/>
            <person name="Wu L."/>
            <person name="Ma J."/>
        </authorList>
    </citation>
    <scope>NUCLEOTIDE SEQUENCE [LARGE SCALE GENOMIC DNA]</scope>
    <source>
        <strain evidence="2">JCM 16548</strain>
    </source>
</reference>
<proteinExistence type="predicted"/>
<dbReference type="RefSeq" id="WP_344811242.1">
    <property type="nucleotide sequence ID" value="NZ_BAAAYX010000002.1"/>
</dbReference>
<evidence type="ECO:0000313" key="2">
    <source>
        <dbReference type="Proteomes" id="UP001500051"/>
    </source>
</evidence>
<organism evidence="1 2">
    <name type="scientific">Microlunatus aurantiacus</name>
    <dbReference type="NCBI Taxonomy" id="446786"/>
    <lineage>
        <taxon>Bacteria</taxon>
        <taxon>Bacillati</taxon>
        <taxon>Actinomycetota</taxon>
        <taxon>Actinomycetes</taxon>
        <taxon>Propionibacteriales</taxon>
        <taxon>Propionibacteriaceae</taxon>
        <taxon>Microlunatus</taxon>
    </lineage>
</organism>
<protein>
    <recommendedName>
        <fullName evidence="3">Alpha/beta hydrolase</fullName>
    </recommendedName>
</protein>
<name>A0ABP7CUT7_9ACTN</name>
<keyword evidence="2" id="KW-1185">Reference proteome</keyword>
<dbReference type="Gene3D" id="3.40.50.1820">
    <property type="entry name" value="alpha/beta hydrolase"/>
    <property type="match status" value="1"/>
</dbReference>
<gene>
    <name evidence="1" type="ORF">GCM10022204_10870</name>
</gene>
<comment type="caution">
    <text evidence="1">The sequence shown here is derived from an EMBL/GenBank/DDBJ whole genome shotgun (WGS) entry which is preliminary data.</text>
</comment>
<accession>A0ABP7CUT7</accession>